<dbReference type="EMBL" id="CP015360">
    <property type="protein sequence ID" value="ANS52577.1"/>
    <property type="molecule type" value="Genomic_DNA"/>
</dbReference>
<evidence type="ECO:0000313" key="1">
    <source>
        <dbReference type="EMBL" id="ANS52577.1"/>
    </source>
</evidence>
<organism evidence="1 2">
    <name type="scientific">Bacillus thuringiensis</name>
    <dbReference type="NCBI Taxonomy" id="1428"/>
    <lineage>
        <taxon>Bacteria</taxon>
        <taxon>Bacillati</taxon>
        <taxon>Bacillota</taxon>
        <taxon>Bacilli</taxon>
        <taxon>Bacillales</taxon>
        <taxon>Bacillaceae</taxon>
        <taxon>Bacillus</taxon>
        <taxon>Bacillus cereus group</taxon>
    </lineage>
</organism>
<evidence type="ECO:0000313" key="2">
    <source>
        <dbReference type="Proteomes" id="UP000092743"/>
    </source>
</evidence>
<reference evidence="1 2" key="1">
    <citation type="submission" date="2016-04" db="EMBL/GenBank/DDBJ databases">
        <title>High quality genome of the nematocidal Bacillus thuringiensis MYBT18246.</title>
        <authorList>
            <person name="Hollensteiner J."/>
            <person name="Poehlein A."/>
            <person name="Sproeer C."/>
            <person name="Bunk B."/>
            <person name="Rosenstiel P."/>
            <person name="Schulenburg H."/>
            <person name="Liesegang H."/>
        </authorList>
    </citation>
    <scope>NUCLEOTIDE SEQUENCE [LARGE SCALE GENOMIC DNA]</scope>
    <source>
        <strain evidence="1 2">MYBT18246</strain>
        <plasmid evidence="1 2">p14456</plasmid>
    </source>
</reference>
<gene>
    <name evidence="1" type="ORF">BT246_72880</name>
</gene>
<keyword evidence="1" id="KW-0614">Plasmid</keyword>
<dbReference type="RefSeq" id="WP_157686211.1">
    <property type="nucleotide sequence ID" value="NZ_CP015360.1"/>
</dbReference>
<geneLocation type="plasmid" evidence="1 2">
    <name>p14456</name>
</geneLocation>
<dbReference type="Proteomes" id="UP000092743">
    <property type="component" value="Plasmid p14456"/>
</dbReference>
<sequence length="55" mass="6550">MITNRMEFDRCEMTKEKLADVLWKTLVKGATTSDKNKKEEVYHIELQIMNKKNDC</sequence>
<name>A0A9W3X4P9_BACTU</name>
<proteinExistence type="predicted"/>
<dbReference type="AlphaFoldDB" id="A0A9W3X4P9"/>
<protein>
    <submittedName>
        <fullName evidence="1">Uncharacterized protein</fullName>
    </submittedName>
</protein>
<accession>A0A9W3X4P9</accession>